<dbReference type="InterPro" id="IPR003593">
    <property type="entry name" value="AAA+_ATPase"/>
</dbReference>
<dbReference type="NCBIfam" id="TIGR01420">
    <property type="entry name" value="pilT_fam"/>
    <property type="match status" value="1"/>
</dbReference>
<dbReference type="InterPro" id="IPR027417">
    <property type="entry name" value="P-loop_NTPase"/>
</dbReference>
<dbReference type="AlphaFoldDB" id="A0A4V2SWK5"/>
<accession>A0A4V2SWK5</accession>
<feature type="domain" description="Bacterial type II secretion system protein E" evidence="2">
    <location>
        <begin position="200"/>
        <end position="214"/>
    </location>
</feature>
<dbReference type="Proteomes" id="UP000294813">
    <property type="component" value="Unassembled WGS sequence"/>
</dbReference>
<dbReference type="Pfam" id="PF00437">
    <property type="entry name" value="T2SSE"/>
    <property type="match status" value="1"/>
</dbReference>
<organism evidence="3 4">
    <name type="scientific">Heliophilum fasciatum</name>
    <dbReference type="NCBI Taxonomy" id="35700"/>
    <lineage>
        <taxon>Bacteria</taxon>
        <taxon>Bacillati</taxon>
        <taxon>Bacillota</taxon>
        <taxon>Clostridia</taxon>
        <taxon>Eubacteriales</taxon>
        <taxon>Heliobacteriaceae</taxon>
        <taxon>Heliophilum</taxon>
    </lineage>
</organism>
<dbReference type="EMBL" id="SLXT01000019">
    <property type="protein sequence ID" value="TCP62656.1"/>
    <property type="molecule type" value="Genomic_DNA"/>
</dbReference>
<evidence type="ECO:0000313" key="4">
    <source>
        <dbReference type="Proteomes" id="UP000294813"/>
    </source>
</evidence>
<dbReference type="Gene3D" id="3.40.50.300">
    <property type="entry name" value="P-loop containing nucleotide triphosphate hydrolases"/>
    <property type="match status" value="1"/>
</dbReference>
<evidence type="ECO:0000256" key="1">
    <source>
        <dbReference type="ARBA" id="ARBA00006611"/>
    </source>
</evidence>
<dbReference type="PROSITE" id="PS00662">
    <property type="entry name" value="T2SP_E"/>
    <property type="match status" value="1"/>
</dbReference>
<dbReference type="InterPro" id="IPR001482">
    <property type="entry name" value="T2SS/T4SS_dom"/>
</dbReference>
<dbReference type="InterPro" id="IPR050921">
    <property type="entry name" value="T4SS_GSP_E_ATPase"/>
</dbReference>
<reference evidence="3 4" key="1">
    <citation type="submission" date="2019-03" db="EMBL/GenBank/DDBJ databases">
        <title>Genomic Encyclopedia of Type Strains, Phase IV (KMG-IV): sequencing the most valuable type-strain genomes for metagenomic binning, comparative biology and taxonomic classification.</title>
        <authorList>
            <person name="Goeker M."/>
        </authorList>
    </citation>
    <scope>NUCLEOTIDE SEQUENCE [LARGE SCALE GENOMIC DNA]</scope>
    <source>
        <strain evidence="3 4">DSM 11170</strain>
    </source>
</reference>
<dbReference type="InterPro" id="IPR006321">
    <property type="entry name" value="PilT/PilU"/>
</dbReference>
<dbReference type="OrthoDB" id="9808272at2"/>
<protein>
    <submittedName>
        <fullName evidence="3">Twitching motility protein PilT</fullName>
    </submittedName>
</protein>
<gene>
    <name evidence="3" type="ORF">EDD73_1193</name>
</gene>
<comment type="similarity">
    <text evidence="1">Belongs to the GSP E family.</text>
</comment>
<proteinExistence type="inferred from homology"/>
<keyword evidence="4" id="KW-1185">Reference proteome</keyword>
<comment type="caution">
    <text evidence="3">The sequence shown here is derived from an EMBL/GenBank/DDBJ whole genome shotgun (WGS) entry which is preliminary data.</text>
</comment>
<dbReference type="PANTHER" id="PTHR30486">
    <property type="entry name" value="TWITCHING MOTILITY PROTEIN PILT"/>
    <property type="match status" value="1"/>
</dbReference>
<sequence length="363" mass="40772">MLLPNKHTLDGLLNQAVEKKASDVHLVAGLPPMVRVFGELIPLEGQEALSADEIRKLIYAIFSPEQRERLEQDLELDFSYSISQVSRFRGNIMWQRGTISANFRLLPLEIPRLKELNLPSVIHEFAQLPRGLVLVTGPTGSGKSTTLAALLREINEKNNLNIVTIEDPIEYIHTPKKSIIRQREVGNDTLSFADALRHVLRHDPDVIMVGEMRDLESIRNAITAAETGHLVFSTMHTQTAPLTIHRIIDVLPNHLRDQMAQQLASCLQAVVSQQLLPRSDGKGRVVAAEILISNAAVKNLIRESKEHQLYTVMQTSRSQGMQTMDQALAALYASGRITRQAAFEYCVDAIELEREMQKVSMYF</sequence>
<evidence type="ECO:0000313" key="3">
    <source>
        <dbReference type="EMBL" id="TCP62656.1"/>
    </source>
</evidence>
<dbReference type="GO" id="GO:0005524">
    <property type="term" value="F:ATP binding"/>
    <property type="evidence" value="ECO:0007669"/>
    <property type="project" value="InterPro"/>
</dbReference>
<dbReference type="SMART" id="SM00382">
    <property type="entry name" value="AAA"/>
    <property type="match status" value="1"/>
</dbReference>
<dbReference type="CDD" id="cd01131">
    <property type="entry name" value="PilT"/>
    <property type="match status" value="1"/>
</dbReference>
<dbReference type="GO" id="GO:0016887">
    <property type="term" value="F:ATP hydrolysis activity"/>
    <property type="evidence" value="ECO:0007669"/>
    <property type="project" value="InterPro"/>
</dbReference>
<name>A0A4V2SWK5_9FIRM</name>
<dbReference type="RefSeq" id="WP_131919698.1">
    <property type="nucleotide sequence ID" value="NZ_JAOQNU010000018.1"/>
</dbReference>
<evidence type="ECO:0000259" key="2">
    <source>
        <dbReference type="PROSITE" id="PS00662"/>
    </source>
</evidence>
<dbReference type="Gene3D" id="3.30.450.90">
    <property type="match status" value="1"/>
</dbReference>
<dbReference type="SUPFAM" id="SSF52540">
    <property type="entry name" value="P-loop containing nucleoside triphosphate hydrolases"/>
    <property type="match status" value="1"/>
</dbReference>